<dbReference type="EMBL" id="UOFF01000153">
    <property type="protein sequence ID" value="VAW55980.1"/>
    <property type="molecule type" value="Genomic_DNA"/>
</dbReference>
<dbReference type="InterPro" id="IPR011576">
    <property type="entry name" value="Pyridox_Oxase_N"/>
</dbReference>
<dbReference type="GO" id="GO:0010181">
    <property type="term" value="F:FMN binding"/>
    <property type="evidence" value="ECO:0007669"/>
    <property type="project" value="InterPro"/>
</dbReference>
<evidence type="ECO:0000256" key="2">
    <source>
        <dbReference type="ARBA" id="ARBA00022630"/>
    </source>
</evidence>
<dbReference type="EC" id="1.4.3.5" evidence="6"/>
<dbReference type="InterPro" id="IPR000659">
    <property type="entry name" value="Pyridox_Oxase"/>
</dbReference>
<dbReference type="Gene3D" id="2.30.110.10">
    <property type="entry name" value="Electron Transport, Fmn-binding Protein, Chain A"/>
    <property type="match status" value="1"/>
</dbReference>
<reference evidence="6" key="1">
    <citation type="submission" date="2018-06" db="EMBL/GenBank/DDBJ databases">
        <authorList>
            <person name="Zhirakovskaya E."/>
        </authorList>
    </citation>
    <scope>NUCLEOTIDE SEQUENCE</scope>
</reference>
<sequence length="161" mass="18798">MTFSDTRREYNFSSLNKQQLSTDPFQQMLHWLNQAKQAELKDATAMTLSTADKHAMPDARIVLLKQFDHSGCYWFTDYSSHKGQQLFDNPQACLTFYWREFDRQIKIQGMVEKTSVENAETYFYSRPLDSQFSAAASHQSQPIDSRKTLENKLQQLKNVNP</sequence>
<dbReference type="NCBIfam" id="NF004231">
    <property type="entry name" value="PRK05679.1"/>
    <property type="match status" value="1"/>
</dbReference>
<dbReference type="GO" id="GO:0008615">
    <property type="term" value="P:pyridoxine biosynthetic process"/>
    <property type="evidence" value="ECO:0007669"/>
    <property type="project" value="InterPro"/>
</dbReference>
<dbReference type="Pfam" id="PF01243">
    <property type="entry name" value="PNPOx_N"/>
    <property type="match status" value="1"/>
</dbReference>
<accession>A0A3B0WTX8</accession>
<comment type="cofactor">
    <cofactor evidence="1">
        <name>FMN</name>
        <dbReference type="ChEBI" id="CHEBI:58210"/>
    </cofactor>
</comment>
<organism evidence="6">
    <name type="scientific">hydrothermal vent metagenome</name>
    <dbReference type="NCBI Taxonomy" id="652676"/>
    <lineage>
        <taxon>unclassified sequences</taxon>
        <taxon>metagenomes</taxon>
        <taxon>ecological metagenomes</taxon>
    </lineage>
</organism>
<proteinExistence type="predicted"/>
<evidence type="ECO:0000259" key="5">
    <source>
        <dbReference type="Pfam" id="PF01243"/>
    </source>
</evidence>
<evidence type="ECO:0000256" key="4">
    <source>
        <dbReference type="ARBA" id="ARBA00023002"/>
    </source>
</evidence>
<keyword evidence="3" id="KW-0288">FMN</keyword>
<keyword evidence="2" id="KW-0285">Flavoprotein</keyword>
<dbReference type="SUPFAM" id="SSF50475">
    <property type="entry name" value="FMN-binding split barrel"/>
    <property type="match status" value="1"/>
</dbReference>
<evidence type="ECO:0000256" key="1">
    <source>
        <dbReference type="ARBA" id="ARBA00001917"/>
    </source>
</evidence>
<dbReference type="GO" id="GO:0004733">
    <property type="term" value="F:pyridoxamine phosphate oxidase activity"/>
    <property type="evidence" value="ECO:0007669"/>
    <property type="project" value="UniProtKB-EC"/>
</dbReference>
<gene>
    <name evidence="6" type="ORF">MNBD_GAMMA07-825</name>
</gene>
<keyword evidence="4 6" id="KW-0560">Oxidoreductase</keyword>
<feature type="non-terminal residue" evidence="6">
    <location>
        <position position="161"/>
    </location>
</feature>
<protein>
    <submittedName>
        <fullName evidence="6">Pyridoxamine 5'-phosphate oxidase</fullName>
        <ecNumber evidence="6">1.4.3.5</ecNumber>
    </submittedName>
</protein>
<feature type="domain" description="Pyridoxamine 5'-phosphate oxidase N-terminal" evidence="5">
    <location>
        <begin position="34"/>
        <end position="159"/>
    </location>
</feature>
<dbReference type="PANTHER" id="PTHR10851">
    <property type="entry name" value="PYRIDOXINE-5-PHOSPHATE OXIDASE"/>
    <property type="match status" value="1"/>
</dbReference>
<evidence type="ECO:0000256" key="3">
    <source>
        <dbReference type="ARBA" id="ARBA00022643"/>
    </source>
</evidence>
<dbReference type="PANTHER" id="PTHR10851:SF0">
    <property type="entry name" value="PYRIDOXINE-5'-PHOSPHATE OXIDASE"/>
    <property type="match status" value="1"/>
</dbReference>
<evidence type="ECO:0000313" key="6">
    <source>
        <dbReference type="EMBL" id="VAW55980.1"/>
    </source>
</evidence>
<dbReference type="AlphaFoldDB" id="A0A3B0WTX8"/>
<name>A0A3B0WTX8_9ZZZZ</name>
<dbReference type="InterPro" id="IPR012349">
    <property type="entry name" value="Split_barrel_FMN-bd"/>
</dbReference>